<dbReference type="AlphaFoldDB" id="A0A8J9X990"/>
<dbReference type="PANTHER" id="PTHR22854:SF2">
    <property type="entry name" value="INDOLE-3-GLYCEROL-PHOSPHATE SYNTHASE"/>
    <property type="match status" value="1"/>
</dbReference>
<comment type="catalytic activity">
    <reaction evidence="1">
        <text>1-(2-carboxyphenylamino)-1-deoxy-D-ribulose 5-phosphate + H(+) = (1S,2R)-1-C-(indol-3-yl)glycerol 3-phosphate + CO2 + H2O</text>
        <dbReference type="Rhea" id="RHEA:23476"/>
        <dbReference type="ChEBI" id="CHEBI:15377"/>
        <dbReference type="ChEBI" id="CHEBI:15378"/>
        <dbReference type="ChEBI" id="CHEBI:16526"/>
        <dbReference type="ChEBI" id="CHEBI:58613"/>
        <dbReference type="ChEBI" id="CHEBI:58866"/>
        <dbReference type="EC" id="4.1.1.48"/>
    </reaction>
</comment>
<dbReference type="InterPro" id="IPR013785">
    <property type="entry name" value="Aldolase_TIM"/>
</dbReference>
<comment type="pathway">
    <text evidence="2">Amino-acid biosynthesis; L-tryptophan biosynthesis; L-tryptophan from chorismate: step 4/5.</text>
</comment>
<evidence type="ECO:0000256" key="1">
    <source>
        <dbReference type="ARBA" id="ARBA00001633"/>
    </source>
</evidence>
<dbReference type="GO" id="GO:0000162">
    <property type="term" value="P:L-tryptophan biosynthetic process"/>
    <property type="evidence" value="ECO:0007669"/>
    <property type="project" value="UniProtKB-UniPathway"/>
</dbReference>
<dbReference type="EC" id="4.1.1.48" evidence="3"/>
<dbReference type="Proteomes" id="UP000836788">
    <property type="component" value="Chromosome 9"/>
</dbReference>
<dbReference type="InterPro" id="IPR045186">
    <property type="entry name" value="Indole-3-glycerol_P_synth"/>
</dbReference>
<protein>
    <recommendedName>
        <fullName evidence="3">indole-3-glycerol-phosphate synthase</fullName>
        <ecNumber evidence="3">4.1.1.48</ecNumber>
    </recommendedName>
</protein>
<evidence type="ECO:0000256" key="8">
    <source>
        <dbReference type="ARBA" id="ARBA00023239"/>
    </source>
</evidence>
<keyword evidence="9" id="KW-0732">Signal</keyword>
<dbReference type="UniPathway" id="UPA00035">
    <property type="reaction ID" value="UER00043"/>
</dbReference>
<dbReference type="SUPFAM" id="SSF51366">
    <property type="entry name" value="Ribulose-phoshate binding barrel"/>
    <property type="match status" value="1"/>
</dbReference>
<evidence type="ECO:0000256" key="6">
    <source>
        <dbReference type="ARBA" id="ARBA00022822"/>
    </source>
</evidence>
<evidence type="ECO:0000313" key="11">
    <source>
        <dbReference type="EMBL" id="CAG9294072.1"/>
    </source>
</evidence>
<dbReference type="GO" id="GO:0004640">
    <property type="term" value="F:phosphoribosylanthranilate isomerase activity"/>
    <property type="evidence" value="ECO:0007669"/>
    <property type="project" value="TreeGrafter"/>
</dbReference>
<evidence type="ECO:0000256" key="3">
    <source>
        <dbReference type="ARBA" id="ARBA00012362"/>
    </source>
</evidence>
<keyword evidence="4" id="KW-0028">Amino-acid biosynthesis</keyword>
<evidence type="ECO:0000256" key="7">
    <source>
        <dbReference type="ARBA" id="ARBA00023141"/>
    </source>
</evidence>
<dbReference type="Gene3D" id="3.20.20.70">
    <property type="entry name" value="Aldolase class I"/>
    <property type="match status" value="1"/>
</dbReference>
<dbReference type="InterPro" id="IPR011060">
    <property type="entry name" value="RibuloseP-bd_barrel"/>
</dbReference>
<gene>
    <name evidence="11" type="ORF">PTTT1_LOCUS53522</name>
</gene>
<evidence type="ECO:0000256" key="9">
    <source>
        <dbReference type="SAM" id="SignalP"/>
    </source>
</evidence>
<sequence>MNMRYSLSSTSALLAAVSWTCFSASFAFVPSTVASTVTTSFISVRPCTPHTVSSSTSLCAVGALVKKAKEQELRKYIESGVEEHVMEKYNLLKENLATINDETLADQVVGPLQESLTRRKGTITVIAEYKRKCGFNPTGLIHEMHVPELLSPSFREYGASAIAVMADPRMGGCDYDDIRHFVEEQRRAKMEVPGPLPVINNDLIVDELQVARSAAYGCAALVLNLPTLGVEQTKVLLKATKAVDLESIVAVSSKEEAQTAIDSGARMLSILHLGTVEDMVAAVDGLVIPEGQQVCKIANILANNDQQLQEIEDAWSVRDQGFNSIWVGEALYKGGADPNEQPGGIIKSMKSKSSLKFASPKAARGRGEGAREYLGDILM</sequence>
<evidence type="ECO:0000256" key="2">
    <source>
        <dbReference type="ARBA" id="ARBA00004696"/>
    </source>
</evidence>
<keyword evidence="7" id="KW-0057">Aromatic amino acid biosynthesis</keyword>
<dbReference type="PANTHER" id="PTHR22854">
    <property type="entry name" value="TRYPTOPHAN BIOSYNTHESIS PROTEIN"/>
    <property type="match status" value="1"/>
</dbReference>
<keyword evidence="5" id="KW-0210">Decarboxylase</keyword>
<feature type="signal peptide" evidence="9">
    <location>
        <begin position="1"/>
        <end position="34"/>
    </location>
</feature>
<feature type="chain" id="PRO_5035464721" description="indole-3-glycerol-phosphate synthase" evidence="9">
    <location>
        <begin position="35"/>
        <end position="379"/>
    </location>
</feature>
<dbReference type="InterPro" id="IPR013798">
    <property type="entry name" value="Indole-3-glycerol_P_synth_dom"/>
</dbReference>
<evidence type="ECO:0000256" key="5">
    <source>
        <dbReference type="ARBA" id="ARBA00022793"/>
    </source>
</evidence>
<feature type="domain" description="Indole-3-glycerol phosphate synthase" evidence="10">
    <location>
        <begin position="96"/>
        <end position="333"/>
    </location>
</feature>
<dbReference type="EMBL" id="OU594950">
    <property type="protein sequence ID" value="CAG9294072.1"/>
    <property type="molecule type" value="Genomic_DNA"/>
</dbReference>
<name>A0A8J9X990_PHATR</name>
<evidence type="ECO:0000256" key="4">
    <source>
        <dbReference type="ARBA" id="ARBA00022605"/>
    </source>
</evidence>
<dbReference type="GO" id="GO:0004425">
    <property type="term" value="F:indole-3-glycerol-phosphate synthase activity"/>
    <property type="evidence" value="ECO:0007669"/>
    <property type="project" value="UniProtKB-EC"/>
</dbReference>
<keyword evidence="6" id="KW-0822">Tryptophan biosynthesis</keyword>
<evidence type="ECO:0000259" key="10">
    <source>
        <dbReference type="Pfam" id="PF00218"/>
    </source>
</evidence>
<proteinExistence type="predicted"/>
<organism evidence="11">
    <name type="scientific">Phaeodactylum tricornutum</name>
    <name type="common">Diatom</name>
    <dbReference type="NCBI Taxonomy" id="2850"/>
    <lineage>
        <taxon>Eukaryota</taxon>
        <taxon>Sar</taxon>
        <taxon>Stramenopiles</taxon>
        <taxon>Ochrophyta</taxon>
        <taxon>Bacillariophyta</taxon>
        <taxon>Bacillariophyceae</taxon>
        <taxon>Bacillariophycidae</taxon>
        <taxon>Naviculales</taxon>
        <taxon>Phaeodactylaceae</taxon>
        <taxon>Phaeodactylum</taxon>
    </lineage>
</organism>
<keyword evidence="8" id="KW-0456">Lyase</keyword>
<accession>A0A8J9X990</accession>
<dbReference type="Pfam" id="PF00218">
    <property type="entry name" value="IGPS"/>
    <property type="match status" value="1"/>
</dbReference>
<reference evidence="11" key="1">
    <citation type="submission" date="2022-02" db="EMBL/GenBank/DDBJ databases">
        <authorList>
            <person name="Giguere J D."/>
        </authorList>
    </citation>
    <scope>NUCLEOTIDE SEQUENCE</scope>
    <source>
        <strain evidence="11">CCAP 1055/1</strain>
    </source>
</reference>